<dbReference type="EMBL" id="JAUEDM010000001">
    <property type="protein sequence ID" value="KAK3331226.1"/>
    <property type="molecule type" value="Genomic_DNA"/>
</dbReference>
<reference evidence="1" key="2">
    <citation type="submission" date="2023-06" db="EMBL/GenBank/DDBJ databases">
        <authorList>
            <consortium name="Lawrence Berkeley National Laboratory"/>
            <person name="Haridas S."/>
            <person name="Hensen N."/>
            <person name="Bonometti L."/>
            <person name="Westerberg I."/>
            <person name="Brannstrom I.O."/>
            <person name="Guillou S."/>
            <person name="Cros-Aarteil S."/>
            <person name="Calhoun S."/>
            <person name="Kuo A."/>
            <person name="Mondo S."/>
            <person name="Pangilinan J."/>
            <person name="Riley R."/>
            <person name="Labutti K."/>
            <person name="Andreopoulos B."/>
            <person name="Lipzen A."/>
            <person name="Chen C."/>
            <person name="Yanf M."/>
            <person name="Daum C."/>
            <person name="Ng V."/>
            <person name="Clum A."/>
            <person name="Steindorff A."/>
            <person name="Ohm R."/>
            <person name="Martin F."/>
            <person name="Silar P."/>
            <person name="Natvig D."/>
            <person name="Lalanne C."/>
            <person name="Gautier V."/>
            <person name="Ament-Velasquez S.L."/>
            <person name="Kruys A."/>
            <person name="Hutchinson M.I."/>
            <person name="Powell A.J."/>
            <person name="Barry K."/>
            <person name="Miller A.N."/>
            <person name="Grigoriev I.V."/>
            <person name="Debuchy R."/>
            <person name="Gladieux P."/>
            <person name="Thoren M.H."/>
            <person name="Johannesson H."/>
        </authorList>
    </citation>
    <scope>NUCLEOTIDE SEQUENCE</scope>
    <source>
        <strain evidence="1">CBS 118394</strain>
    </source>
</reference>
<sequence>MSLQLFEPLDDTDCWIIHKPAEIDPAWRLAQALEKHKLPPASERTRRIVGSTGSRLEFLTQLIPSGDYLDFSSQSLSNHLQAANRHTQLRELILGALKALESEIDHTKIFIREYAWDENVRRTTDDCYAVIFDACGGHYEMGWETYRLSIHRPLPQGCQVSADSVSSVRRRIIRAGKAIAQQEDYGSDLETRVTFNVKEKVEAFERAVTTCLSIETRGIATNVVTVGKTLDIVDGKVDILVSELRKSVAAVQTLEDSLRNAADIPDLSFYVP</sequence>
<accession>A0AAE0ITX2</accession>
<proteinExistence type="predicted"/>
<reference evidence="1" key="1">
    <citation type="journal article" date="2023" name="Mol. Phylogenet. Evol.">
        <title>Genome-scale phylogeny and comparative genomics of the fungal order Sordariales.</title>
        <authorList>
            <person name="Hensen N."/>
            <person name="Bonometti L."/>
            <person name="Westerberg I."/>
            <person name="Brannstrom I.O."/>
            <person name="Guillou S."/>
            <person name="Cros-Aarteil S."/>
            <person name="Calhoun S."/>
            <person name="Haridas S."/>
            <person name="Kuo A."/>
            <person name="Mondo S."/>
            <person name="Pangilinan J."/>
            <person name="Riley R."/>
            <person name="LaButti K."/>
            <person name="Andreopoulos B."/>
            <person name="Lipzen A."/>
            <person name="Chen C."/>
            <person name="Yan M."/>
            <person name="Daum C."/>
            <person name="Ng V."/>
            <person name="Clum A."/>
            <person name="Steindorff A."/>
            <person name="Ohm R.A."/>
            <person name="Martin F."/>
            <person name="Silar P."/>
            <person name="Natvig D.O."/>
            <person name="Lalanne C."/>
            <person name="Gautier V."/>
            <person name="Ament-Velasquez S.L."/>
            <person name="Kruys A."/>
            <person name="Hutchinson M.I."/>
            <person name="Powell A.J."/>
            <person name="Barry K."/>
            <person name="Miller A.N."/>
            <person name="Grigoriev I.V."/>
            <person name="Debuchy R."/>
            <person name="Gladieux P."/>
            <person name="Hiltunen Thoren M."/>
            <person name="Johannesson H."/>
        </authorList>
    </citation>
    <scope>NUCLEOTIDE SEQUENCE</scope>
    <source>
        <strain evidence="1">CBS 118394</strain>
    </source>
</reference>
<evidence type="ECO:0000313" key="2">
    <source>
        <dbReference type="Proteomes" id="UP001283341"/>
    </source>
</evidence>
<evidence type="ECO:0000313" key="1">
    <source>
        <dbReference type="EMBL" id="KAK3331226.1"/>
    </source>
</evidence>
<comment type="caution">
    <text evidence="1">The sequence shown here is derived from an EMBL/GenBank/DDBJ whole genome shotgun (WGS) entry which is preliminary data.</text>
</comment>
<gene>
    <name evidence="1" type="ORF">B0H66DRAFT_528557</name>
</gene>
<protein>
    <submittedName>
        <fullName evidence="1">Uncharacterized protein</fullName>
    </submittedName>
</protein>
<keyword evidence="2" id="KW-1185">Reference proteome</keyword>
<organism evidence="1 2">
    <name type="scientific">Apodospora peruviana</name>
    <dbReference type="NCBI Taxonomy" id="516989"/>
    <lineage>
        <taxon>Eukaryota</taxon>
        <taxon>Fungi</taxon>
        <taxon>Dikarya</taxon>
        <taxon>Ascomycota</taxon>
        <taxon>Pezizomycotina</taxon>
        <taxon>Sordariomycetes</taxon>
        <taxon>Sordariomycetidae</taxon>
        <taxon>Sordariales</taxon>
        <taxon>Lasiosphaeriaceae</taxon>
        <taxon>Apodospora</taxon>
    </lineage>
</organism>
<dbReference type="Proteomes" id="UP001283341">
    <property type="component" value="Unassembled WGS sequence"/>
</dbReference>
<dbReference type="PANTHER" id="PTHR40619:SF3">
    <property type="entry name" value="FUNGAL STAND N-TERMINAL GOODBYE DOMAIN-CONTAINING PROTEIN"/>
    <property type="match status" value="1"/>
</dbReference>
<name>A0AAE0ITX2_9PEZI</name>
<dbReference type="AlphaFoldDB" id="A0AAE0ITX2"/>
<dbReference type="PANTHER" id="PTHR40619">
    <property type="entry name" value="FUNGAL STAND N-TERMINAL GOODBYE DOMAIN-CONTAINING PROTEIN"/>
    <property type="match status" value="1"/>
</dbReference>